<comment type="caution">
    <text evidence="7">The sequence shown here is derived from an EMBL/GenBank/DDBJ whole genome shotgun (WGS) entry which is preliminary data.</text>
</comment>
<keyword evidence="2 4" id="KW-0863">Zinc-finger</keyword>
<dbReference type="InterPro" id="IPR001841">
    <property type="entry name" value="Znf_RING"/>
</dbReference>
<dbReference type="EMBL" id="CALTRL010005324">
    <property type="protein sequence ID" value="CAH7684322.1"/>
    <property type="molecule type" value="Genomic_DNA"/>
</dbReference>
<dbReference type="InterPro" id="IPR017907">
    <property type="entry name" value="Znf_RING_CS"/>
</dbReference>
<protein>
    <submittedName>
        <fullName evidence="7">Expressed protein</fullName>
    </submittedName>
</protein>
<feature type="region of interest" description="Disordered" evidence="5">
    <location>
        <begin position="297"/>
        <end position="343"/>
    </location>
</feature>
<dbReference type="AlphaFoldDB" id="A0AAV0BB11"/>
<dbReference type="GO" id="GO:0008270">
    <property type="term" value="F:zinc ion binding"/>
    <property type="evidence" value="ECO:0007669"/>
    <property type="project" value="UniProtKB-KW"/>
</dbReference>
<feature type="compositionally biased region" description="Low complexity" evidence="5">
    <location>
        <begin position="302"/>
        <end position="333"/>
    </location>
</feature>
<dbReference type="PROSITE" id="PS50089">
    <property type="entry name" value="ZF_RING_2"/>
    <property type="match status" value="1"/>
</dbReference>
<keyword evidence="1" id="KW-0479">Metal-binding</keyword>
<sequence length="343" mass="38739">MNQRIQSLRSQPLIRHATDGIAERDRTVIDLTDLIDSPPSNSSNRKRSNPHSSQNTRFLKKNFKSDPDCSDEIQVMSQSRSSPDQKSRVESVKLSAVMVESVVIDLEDGPTELSYLLRTVIAPVNFSCGHSFCGCCAQQWLEKENVCPTCRQEPSSSPSRQHQLDTLRKAGEDSKALALELERQEKLDDWNLRRKRLESSNINSIRSSSIRSYYPTTSQSQALRPVNLPQITALELHNYHHNMLPFENRAPQLVPPVSNLFRVNRHSSNHSNQYHHPRSTSLRIQRADQASNRIPSYFQQHSNGSSSSSSRNLNNPAQSGSSSSNGQRGGRNNVAERGWDRNI</sequence>
<evidence type="ECO:0000256" key="3">
    <source>
        <dbReference type="ARBA" id="ARBA00022833"/>
    </source>
</evidence>
<keyword evidence="3" id="KW-0862">Zinc</keyword>
<dbReference type="InterPro" id="IPR013083">
    <property type="entry name" value="Znf_RING/FYVE/PHD"/>
</dbReference>
<evidence type="ECO:0000256" key="1">
    <source>
        <dbReference type="ARBA" id="ARBA00022723"/>
    </source>
</evidence>
<proteinExistence type="predicted"/>
<evidence type="ECO:0000256" key="5">
    <source>
        <dbReference type="SAM" id="MobiDB-lite"/>
    </source>
</evidence>
<dbReference type="Gene3D" id="3.30.40.10">
    <property type="entry name" value="Zinc/RING finger domain, C3HC4 (zinc finger)"/>
    <property type="match status" value="1"/>
</dbReference>
<reference evidence="7" key="1">
    <citation type="submission" date="2022-06" db="EMBL/GenBank/DDBJ databases">
        <authorList>
            <consortium name="SYNGENTA / RWTH Aachen University"/>
        </authorList>
    </citation>
    <scope>NUCLEOTIDE SEQUENCE</scope>
</reference>
<dbReference type="Proteomes" id="UP001153365">
    <property type="component" value="Unassembled WGS sequence"/>
</dbReference>
<evidence type="ECO:0000256" key="2">
    <source>
        <dbReference type="ARBA" id="ARBA00022771"/>
    </source>
</evidence>
<organism evidence="7 8">
    <name type="scientific">Phakopsora pachyrhizi</name>
    <name type="common">Asian soybean rust disease fungus</name>
    <dbReference type="NCBI Taxonomy" id="170000"/>
    <lineage>
        <taxon>Eukaryota</taxon>
        <taxon>Fungi</taxon>
        <taxon>Dikarya</taxon>
        <taxon>Basidiomycota</taxon>
        <taxon>Pucciniomycotina</taxon>
        <taxon>Pucciniomycetes</taxon>
        <taxon>Pucciniales</taxon>
        <taxon>Phakopsoraceae</taxon>
        <taxon>Phakopsora</taxon>
    </lineage>
</organism>
<evidence type="ECO:0000259" key="6">
    <source>
        <dbReference type="PROSITE" id="PS50089"/>
    </source>
</evidence>
<accession>A0AAV0BB11</accession>
<feature type="region of interest" description="Disordered" evidence="5">
    <location>
        <begin position="33"/>
        <end position="57"/>
    </location>
</feature>
<evidence type="ECO:0000313" key="8">
    <source>
        <dbReference type="Proteomes" id="UP001153365"/>
    </source>
</evidence>
<name>A0AAV0BB11_PHAPC</name>
<dbReference type="SUPFAM" id="SSF57850">
    <property type="entry name" value="RING/U-box"/>
    <property type="match status" value="1"/>
</dbReference>
<dbReference type="PROSITE" id="PS00518">
    <property type="entry name" value="ZF_RING_1"/>
    <property type="match status" value="1"/>
</dbReference>
<dbReference type="Pfam" id="PF13639">
    <property type="entry name" value="zf-RING_2"/>
    <property type="match status" value="1"/>
</dbReference>
<feature type="domain" description="RING-type" evidence="6">
    <location>
        <begin position="128"/>
        <end position="151"/>
    </location>
</feature>
<gene>
    <name evidence="7" type="ORF">PPACK8108_LOCUS18435</name>
</gene>
<evidence type="ECO:0000256" key="4">
    <source>
        <dbReference type="PROSITE-ProRule" id="PRU00175"/>
    </source>
</evidence>
<evidence type="ECO:0000313" key="7">
    <source>
        <dbReference type="EMBL" id="CAH7684322.1"/>
    </source>
</evidence>
<keyword evidence="8" id="KW-1185">Reference proteome</keyword>